<proteinExistence type="predicted"/>
<keyword evidence="3" id="KW-1185">Reference proteome</keyword>
<feature type="compositionally biased region" description="Polar residues" evidence="1">
    <location>
        <begin position="76"/>
        <end position="103"/>
    </location>
</feature>
<name>A0A9Q8Z5Q0_CURCL</name>
<reference evidence="2" key="1">
    <citation type="submission" date="2021-12" db="EMBL/GenBank/DDBJ databases">
        <title>Curvularia clavata genome.</title>
        <authorList>
            <person name="Cao Y."/>
        </authorList>
    </citation>
    <scope>NUCLEOTIDE SEQUENCE</scope>
    <source>
        <strain evidence="2">Yc1106</strain>
    </source>
</reference>
<feature type="compositionally biased region" description="Polar residues" evidence="1">
    <location>
        <begin position="28"/>
        <end position="40"/>
    </location>
</feature>
<feature type="region of interest" description="Disordered" evidence="1">
    <location>
        <begin position="1"/>
        <end position="116"/>
    </location>
</feature>
<evidence type="ECO:0000313" key="3">
    <source>
        <dbReference type="Proteomes" id="UP001056012"/>
    </source>
</evidence>
<protein>
    <submittedName>
        <fullName evidence="2">Uncharacterized protein</fullName>
    </submittedName>
</protein>
<dbReference type="Proteomes" id="UP001056012">
    <property type="component" value="Chromosome 1"/>
</dbReference>
<dbReference type="AlphaFoldDB" id="A0A9Q8Z5Q0"/>
<organism evidence="2 3">
    <name type="scientific">Curvularia clavata</name>
    <dbReference type="NCBI Taxonomy" id="95742"/>
    <lineage>
        <taxon>Eukaryota</taxon>
        <taxon>Fungi</taxon>
        <taxon>Dikarya</taxon>
        <taxon>Ascomycota</taxon>
        <taxon>Pezizomycotina</taxon>
        <taxon>Dothideomycetes</taxon>
        <taxon>Pleosporomycetidae</taxon>
        <taxon>Pleosporales</taxon>
        <taxon>Pleosporineae</taxon>
        <taxon>Pleosporaceae</taxon>
        <taxon>Curvularia</taxon>
    </lineage>
</organism>
<sequence length="605" mass="66772">MDKARVTRAPGVAEGKRAVPSKKARAFSLSQTESESTQAETLEDEHSAEAHTSSPAHANLTKKSHGRNGRREYESADTQSTPRTTGSSETRPSSSLLTGSGAKTGTAHRSEGQSPLSQYPEDLLMLLAKKVFCQGFEMTFGTLLGRYGCPFVDDPHSDIVVPVSTLVRTLDAKTCKDTRTQLSLGIPQSDLVSLATDDLIERCLDRAILAFTARWLPLNSSTLDFEALTTSCWRSSRSDMLMLLNRVSYRSVLALCLFAHTPVPVGVGEEEELDGLSAPICMHTALMHVQKLRQQCNPVRKFSPSLTQVVVGVENRAYWAAVAWDVVDALSSDMRTSLTSGLNGACAESAWRLTRAFLFGSFLPATKIWLADGFKVDDDSASRVIGAASVCNIYTWKIVTSLKEALREGADEEMVLWVWGPLLESLTLFRKSIRPLLTLCEKHIHFLSQENRFGWFETGLNHCVGVMVLLEMLEVARRSDFVQQLVEVQEEVEHEAFAILKFGTENAFHVLKCGQNFAPDGTSPIPAEPMDIAFVGLYMFPHHLVTLTQLLCEIILQRRQKAALSEGAFVHLSSILVAALEKLPDSSKVVRSARRDLQAVIEEIM</sequence>
<dbReference type="VEuPathDB" id="FungiDB:yc1106_01632"/>
<evidence type="ECO:0000256" key="1">
    <source>
        <dbReference type="SAM" id="MobiDB-lite"/>
    </source>
</evidence>
<dbReference type="OrthoDB" id="5958943at2759"/>
<dbReference type="EMBL" id="CP089274">
    <property type="protein sequence ID" value="USP74358.1"/>
    <property type="molecule type" value="Genomic_DNA"/>
</dbReference>
<gene>
    <name evidence="2" type="ORF">yc1106_01632</name>
</gene>
<accession>A0A9Q8Z5Q0</accession>
<evidence type="ECO:0000313" key="2">
    <source>
        <dbReference type="EMBL" id="USP74358.1"/>
    </source>
</evidence>